<keyword evidence="2" id="KW-1185">Reference proteome</keyword>
<name>A0ABR9VMZ0_9SYNC</name>
<dbReference type="RefSeq" id="WP_194018778.1">
    <property type="nucleotide sequence ID" value="NZ_JADEVV010000004.1"/>
</dbReference>
<gene>
    <name evidence="1" type="ORF">IQ217_02375</name>
</gene>
<protein>
    <submittedName>
        <fullName evidence="1">Uncharacterized protein</fullName>
    </submittedName>
</protein>
<comment type="caution">
    <text evidence="1">The sequence shown here is derived from an EMBL/GenBank/DDBJ whole genome shotgun (WGS) entry which is preliminary data.</text>
</comment>
<proteinExistence type="predicted"/>
<reference evidence="1 2" key="1">
    <citation type="submission" date="2020-10" db="EMBL/GenBank/DDBJ databases">
        <authorList>
            <person name="Castelo-Branco R."/>
            <person name="Eusebio N."/>
            <person name="Adriana R."/>
            <person name="Vieira A."/>
            <person name="Brugerolle De Fraissinette N."/>
            <person name="Rezende De Castro R."/>
            <person name="Schneider M.P."/>
            <person name="Vasconcelos V."/>
            <person name="Leao P.N."/>
        </authorList>
    </citation>
    <scope>NUCLEOTIDE SEQUENCE [LARGE SCALE GENOMIC DNA]</scope>
    <source>
        <strain evidence="1 2">LEGE 00031</strain>
    </source>
</reference>
<organism evidence="1 2">
    <name type="scientific">Synechocystis salina LEGE 00031</name>
    <dbReference type="NCBI Taxonomy" id="1828736"/>
    <lineage>
        <taxon>Bacteria</taxon>
        <taxon>Bacillati</taxon>
        <taxon>Cyanobacteriota</taxon>
        <taxon>Cyanophyceae</taxon>
        <taxon>Synechococcales</taxon>
        <taxon>Merismopediaceae</taxon>
        <taxon>Synechocystis</taxon>
    </lineage>
</organism>
<evidence type="ECO:0000313" key="1">
    <source>
        <dbReference type="EMBL" id="MBE9252715.1"/>
    </source>
</evidence>
<evidence type="ECO:0000313" key="2">
    <source>
        <dbReference type="Proteomes" id="UP000658720"/>
    </source>
</evidence>
<accession>A0ABR9VMZ0</accession>
<dbReference type="Proteomes" id="UP000658720">
    <property type="component" value="Unassembled WGS sequence"/>
</dbReference>
<dbReference type="EMBL" id="JADEVV010000004">
    <property type="protein sequence ID" value="MBE9252715.1"/>
    <property type="molecule type" value="Genomic_DNA"/>
</dbReference>
<sequence length="260" mass="27477">MITYLSVFPNSVGAGVGNGVPAGLWIGANDLIGLESAELSDTGAILEGKLAYALLNSLYEAMMQTTPLGFPEPTKLQPFGVGINKFTEGVTFGILRMLDIRNGSVQLPPAPTFGSNLGVGKITFEDIWPASSLVASEGAVANPGVIIPNSVITSYGGTVPSTVSDDAREWVAALIVFLIHRIGIRTASTASAITRRTDPLAVRPTGLSVPQEYYDAGNPTAGITSSDLPFLRLIRETYSIEYEVLVNPDTQTFEVNIATT</sequence>